<feature type="transmembrane region" description="Helical" evidence="2">
    <location>
        <begin position="429"/>
        <end position="452"/>
    </location>
</feature>
<dbReference type="AlphaFoldDB" id="A0AAJ0BMS0"/>
<gene>
    <name evidence="3" type="ORF">QBC47DRAFT_448698</name>
</gene>
<feature type="compositionally biased region" description="Polar residues" evidence="1">
    <location>
        <begin position="558"/>
        <end position="570"/>
    </location>
</feature>
<feature type="region of interest" description="Disordered" evidence="1">
    <location>
        <begin position="549"/>
        <end position="579"/>
    </location>
</feature>
<feature type="transmembrane region" description="Helical" evidence="2">
    <location>
        <begin position="472"/>
        <end position="494"/>
    </location>
</feature>
<evidence type="ECO:0000256" key="2">
    <source>
        <dbReference type="SAM" id="Phobius"/>
    </source>
</evidence>
<keyword evidence="4" id="KW-1185">Reference proteome</keyword>
<feature type="region of interest" description="Disordered" evidence="1">
    <location>
        <begin position="33"/>
        <end position="59"/>
    </location>
</feature>
<evidence type="ECO:0000256" key="1">
    <source>
        <dbReference type="SAM" id="MobiDB-lite"/>
    </source>
</evidence>
<reference evidence="3" key="1">
    <citation type="submission" date="2023-06" db="EMBL/GenBank/DDBJ databases">
        <title>Genome-scale phylogeny and comparative genomics of the fungal order Sordariales.</title>
        <authorList>
            <consortium name="Lawrence Berkeley National Laboratory"/>
            <person name="Hensen N."/>
            <person name="Bonometti L."/>
            <person name="Westerberg I."/>
            <person name="Brannstrom I.O."/>
            <person name="Guillou S."/>
            <person name="Cros-Aarteil S."/>
            <person name="Calhoun S."/>
            <person name="Haridas S."/>
            <person name="Kuo A."/>
            <person name="Mondo S."/>
            <person name="Pangilinan J."/>
            <person name="Riley R."/>
            <person name="Labutti K."/>
            <person name="Andreopoulos B."/>
            <person name="Lipzen A."/>
            <person name="Chen C."/>
            <person name="Yanf M."/>
            <person name="Daum C."/>
            <person name="Ng V."/>
            <person name="Clum A."/>
            <person name="Steindorff A."/>
            <person name="Ohm R."/>
            <person name="Martin F."/>
            <person name="Silar P."/>
            <person name="Natvig D."/>
            <person name="Lalanne C."/>
            <person name="Gautier V."/>
            <person name="Ament-Velasquez S.L."/>
            <person name="Kruys A."/>
            <person name="Hutchinson M.I."/>
            <person name="Powell A.J."/>
            <person name="Barry K."/>
            <person name="Miller A.N."/>
            <person name="Grigoriev I.V."/>
            <person name="Debuchy R."/>
            <person name="Gladieux P."/>
            <person name="Thoren M.H."/>
            <person name="Johannesson H."/>
        </authorList>
    </citation>
    <scope>NUCLEOTIDE SEQUENCE</scope>
    <source>
        <strain evidence="3">PSN4</strain>
    </source>
</reference>
<organism evidence="3 4">
    <name type="scientific">Echria macrotheca</name>
    <dbReference type="NCBI Taxonomy" id="438768"/>
    <lineage>
        <taxon>Eukaryota</taxon>
        <taxon>Fungi</taxon>
        <taxon>Dikarya</taxon>
        <taxon>Ascomycota</taxon>
        <taxon>Pezizomycotina</taxon>
        <taxon>Sordariomycetes</taxon>
        <taxon>Sordariomycetidae</taxon>
        <taxon>Sordariales</taxon>
        <taxon>Schizotheciaceae</taxon>
        <taxon>Echria</taxon>
    </lineage>
</organism>
<feature type="compositionally biased region" description="Polar residues" evidence="1">
    <location>
        <begin position="45"/>
        <end position="54"/>
    </location>
</feature>
<protein>
    <submittedName>
        <fullName evidence="3">Uncharacterized protein</fullName>
    </submittedName>
</protein>
<dbReference type="EMBL" id="MU839827">
    <property type="protein sequence ID" value="KAK1760083.1"/>
    <property type="molecule type" value="Genomic_DNA"/>
</dbReference>
<name>A0AAJ0BMS0_9PEZI</name>
<proteinExistence type="predicted"/>
<keyword evidence="2" id="KW-0472">Membrane</keyword>
<evidence type="ECO:0000313" key="3">
    <source>
        <dbReference type="EMBL" id="KAK1760083.1"/>
    </source>
</evidence>
<keyword evidence="2" id="KW-0812">Transmembrane</keyword>
<evidence type="ECO:0000313" key="4">
    <source>
        <dbReference type="Proteomes" id="UP001239445"/>
    </source>
</evidence>
<dbReference type="Proteomes" id="UP001239445">
    <property type="component" value="Unassembled WGS sequence"/>
</dbReference>
<accession>A0AAJ0BMS0</accession>
<sequence>MIAFETERLRGDVLLRDGGSHVTYHEYAAFAEPRPPQLDLAAGETTDTPTSSRPEQVRRSIVSEDHRGDELAALALRKGFGLDRQGKFKPLGDVADSGLQGRVRHILCRRRDGYRPDGTESQGLQLTDTDYDAINPHPATMQYVRRVTTEAVFWDRRRENLSIILCFSSDPRPPYDFLSLTYSIPQRTATMLIRQSYDGFIHHPGQLDEYSQRMQACEAVWAHPLVTPVIMLQAQFALSEEAVTGNGRQITVLEQDVEHMAGFESFETRGPKRMLSNFSGVSGRSFVHPKRPTELMKSAHDAFKESVRLLDTIRWMERAVSVLLQAGDALEDVLAENMKKKSAKDTGSASSSSTDQTAEDPISAHWYEIRQYLESLRQLCKSLETDRHMLEIRCKAQIDIIYAKMQQEDNILTARMAVTSTRDSSSLKALAIITALFLPGEFVASMMGMSMFEIWNDGEYEDVHLPPPPPKLWIYWVIAIPLTLAIFFLWRLWWVAQDRFFRTHLSKELSEERFWTEDRRPRKLEHGFVRDFFTLSARRDERSEALPATEGLPFSMTPAATKQLTKSTGFSPLGPGSSL</sequence>
<comment type="caution">
    <text evidence="3">The sequence shown here is derived from an EMBL/GenBank/DDBJ whole genome shotgun (WGS) entry which is preliminary data.</text>
</comment>
<keyword evidence="2" id="KW-1133">Transmembrane helix</keyword>
<dbReference type="Gene3D" id="1.20.58.340">
    <property type="entry name" value="Magnesium transport protein CorA, transmembrane region"/>
    <property type="match status" value="1"/>
</dbReference>